<gene>
    <name evidence="4" type="ORF">RAK27_09775</name>
</gene>
<keyword evidence="1" id="KW-0238">DNA-binding</keyword>
<comment type="caution">
    <text evidence="4">The sequence shown here is derived from an EMBL/GenBank/DDBJ whole genome shotgun (WGS) entry which is preliminary data.</text>
</comment>
<proteinExistence type="predicted"/>
<evidence type="ECO:0000313" key="4">
    <source>
        <dbReference type="EMBL" id="MDZ5758943.1"/>
    </source>
</evidence>
<reference evidence="4" key="1">
    <citation type="submission" date="2023-08" db="EMBL/GenBank/DDBJ databases">
        <title>Genomic characterization of piscicolin 126 produced by Carnobacterium maltaromaticum CM22 strain isolated from salmon (Salmo salar).</title>
        <authorList>
            <person name="Gonzalez-Gragera E."/>
            <person name="Garcia-Lopez J.D."/>
            <person name="Teso-Perez C."/>
            <person name="Gimenez-Hernandez I."/>
            <person name="Peralta-Sanchez J.M."/>
            <person name="Valdivia E."/>
            <person name="Montalban-Lopez M."/>
            <person name="Martin-Platero A.M."/>
            <person name="Banos A."/>
            <person name="Martinez-Bueno M."/>
        </authorList>
    </citation>
    <scope>NUCLEOTIDE SEQUENCE</scope>
    <source>
        <strain evidence="4">CM22</strain>
    </source>
</reference>
<keyword evidence="2" id="KW-0472">Membrane</keyword>
<dbReference type="InterPro" id="IPR010982">
    <property type="entry name" value="Lambda_DNA-bd_dom_sf"/>
</dbReference>
<dbReference type="Pfam" id="PF01381">
    <property type="entry name" value="HTH_3"/>
    <property type="match status" value="1"/>
</dbReference>
<feature type="domain" description="HTH cro/C1-type" evidence="3">
    <location>
        <begin position="7"/>
        <end position="61"/>
    </location>
</feature>
<dbReference type="EMBL" id="JAVBVO010000003">
    <property type="protein sequence ID" value="MDZ5758943.1"/>
    <property type="molecule type" value="Genomic_DNA"/>
</dbReference>
<dbReference type="SUPFAM" id="SSF47413">
    <property type="entry name" value="lambda repressor-like DNA-binding domains"/>
    <property type="match status" value="1"/>
</dbReference>
<dbReference type="Gene3D" id="1.10.260.40">
    <property type="entry name" value="lambda repressor-like DNA-binding domains"/>
    <property type="match status" value="1"/>
</dbReference>
<organism evidence="4 5">
    <name type="scientific">Carnobacterium maltaromaticum</name>
    <name type="common">Carnobacterium piscicola</name>
    <dbReference type="NCBI Taxonomy" id="2751"/>
    <lineage>
        <taxon>Bacteria</taxon>
        <taxon>Bacillati</taxon>
        <taxon>Bacillota</taxon>
        <taxon>Bacilli</taxon>
        <taxon>Lactobacillales</taxon>
        <taxon>Carnobacteriaceae</taxon>
        <taxon>Carnobacterium</taxon>
    </lineage>
</organism>
<dbReference type="SMART" id="SM00530">
    <property type="entry name" value="HTH_XRE"/>
    <property type="match status" value="1"/>
</dbReference>
<dbReference type="InterPro" id="IPR001387">
    <property type="entry name" value="Cro/C1-type_HTH"/>
</dbReference>
<dbReference type="PANTHER" id="PTHR46558:SF15">
    <property type="entry name" value="HELIX-TURN-HELIX DOMAIN PROTEIN"/>
    <property type="match status" value="1"/>
</dbReference>
<sequence>MTIGKNIAAKRKERSWTQKQLAEVLNVSDKTISSWENERTYPDIVMLIQLSDTFNLSLDKLIREDLKMVKEFDYAIKIGERWVKWKKVFSVISILAVGYILLNISWLLWTNHRQSELDNYPWEQAEIDNEKLAPYALYVKKNGVYTFLSNYQTKSSTPYLSFDNSIREVTVKNEEGFSLVIKNRDKLIFYNGKGKELILNEKLDPLKGKVKDKEMTKEEQEEFKLINQKDIEEFYRNGLALFNDLNKVR</sequence>
<evidence type="ECO:0000259" key="3">
    <source>
        <dbReference type="PROSITE" id="PS50943"/>
    </source>
</evidence>
<accession>A0AAW9JTV8</accession>
<dbReference type="RefSeq" id="WP_057001386.1">
    <property type="nucleotide sequence ID" value="NZ_CBCPKA010000003.1"/>
</dbReference>
<dbReference type="PANTHER" id="PTHR46558">
    <property type="entry name" value="TRACRIPTIONAL REGULATORY PROTEIN-RELATED-RELATED"/>
    <property type="match status" value="1"/>
</dbReference>
<dbReference type="AlphaFoldDB" id="A0AAW9JTV8"/>
<evidence type="ECO:0000256" key="1">
    <source>
        <dbReference type="ARBA" id="ARBA00023125"/>
    </source>
</evidence>
<protein>
    <submittedName>
        <fullName evidence="4">Helix-turn-helix transcriptional regulator</fullName>
    </submittedName>
</protein>
<keyword evidence="2" id="KW-0812">Transmembrane</keyword>
<name>A0AAW9JTV8_CARML</name>
<dbReference type="PROSITE" id="PS50943">
    <property type="entry name" value="HTH_CROC1"/>
    <property type="match status" value="1"/>
</dbReference>
<dbReference type="GO" id="GO:0003677">
    <property type="term" value="F:DNA binding"/>
    <property type="evidence" value="ECO:0007669"/>
    <property type="project" value="UniProtKB-KW"/>
</dbReference>
<evidence type="ECO:0000256" key="2">
    <source>
        <dbReference type="SAM" id="Phobius"/>
    </source>
</evidence>
<evidence type="ECO:0000313" key="5">
    <source>
        <dbReference type="Proteomes" id="UP001290462"/>
    </source>
</evidence>
<keyword evidence="2" id="KW-1133">Transmembrane helix</keyword>
<dbReference type="Proteomes" id="UP001290462">
    <property type="component" value="Unassembled WGS sequence"/>
</dbReference>
<dbReference type="CDD" id="cd00093">
    <property type="entry name" value="HTH_XRE"/>
    <property type="match status" value="1"/>
</dbReference>
<feature type="transmembrane region" description="Helical" evidence="2">
    <location>
        <begin position="88"/>
        <end position="109"/>
    </location>
</feature>